<dbReference type="GO" id="GO:0008409">
    <property type="term" value="F:5'-3' exonuclease activity"/>
    <property type="evidence" value="ECO:0007669"/>
    <property type="project" value="UniProtKB-ARBA"/>
</dbReference>
<dbReference type="Proteomes" id="UP000662931">
    <property type="component" value="Chromosome 1"/>
</dbReference>
<dbReference type="GO" id="GO:0046872">
    <property type="term" value="F:metal ion binding"/>
    <property type="evidence" value="ECO:0007669"/>
    <property type="project" value="UniProtKB-KW"/>
</dbReference>
<dbReference type="GO" id="GO:0005634">
    <property type="term" value="C:nucleus"/>
    <property type="evidence" value="ECO:0007669"/>
    <property type="project" value="UniProtKB-SubCell"/>
</dbReference>
<dbReference type="CDD" id="cd14279">
    <property type="entry name" value="CUE"/>
    <property type="match status" value="1"/>
</dbReference>
<keyword evidence="7" id="KW-0378">Hydrolase</keyword>
<dbReference type="Gene3D" id="2.60.120.590">
    <property type="entry name" value="Alpha-ketoglutarate-dependent dioxygenase AlkB-like"/>
    <property type="match status" value="1"/>
</dbReference>
<evidence type="ECO:0000256" key="8">
    <source>
        <dbReference type="ARBA" id="ARBA00022842"/>
    </source>
</evidence>
<sequence>MGISGLLPVLKPIQDKTTLERYRGKTLAVDTYAWLHKAAFSCSMQLVLDQPTSAYIDYIIRRLAMFQHFGITAYMVLDGDYLPSKGNTEADRCKRREEYRQKALNALKDHNKRLAMNYCQKACDITPEMAKSLIEELKKRQIRYVVAPYEADSQLVYLENKGLVDGIVSEDSDLLVFGCQTLITKLNDRGECIEIQRCKFKLCRATALSCLSQPELQLMAIISGCDYTRGISGLGVQKAAALVKRFKTLDRIIMALKFEGKITVPDAFSGEYKRASIAFKHPIVFDPVQKLPVHLHPIPKDSEEVREYVLSCTGQVLDAEIHCGVANGDLNPFTKLPLVSREAKFGFTRTDKKSRTLKKSTSLPIPSLRRSFSQRNTLDKYSGKSLGGSKGTIDSSPYRSRKHAIFTIDHFIKRLSDSTKRGCEDAADNESSLVKRSRILEGGSSQNEERQQSKFFKSDRESRVVIDSGNAYGNADGPSDFVDLNSSEFVVSDPEDEGKLLTENDKENILGKLAADYGEDKLESVHSPKVIKRFALKDITNEVQSKRLKRELIEKSGKSTSEALKLRAQSTSVLTSFGFHGRSTLTLYLNWADGMDTEQKLEVISERFPEVDKSELLEILVACDGSIERTEEMLDEQFPHKEKKPKRKTRELQDDDVEKTETGGLISDMKSFKRRKAGTKIVTLYTKEEIESLFDNLVFIRDFLPEQLAEDMATLLMSKRTLLTPNEFYIAGQKCRSSHRTGIFKAELDSKRPFSDVGNKEQNSFFAEMKVCRYLVEDQVNLLLAERKPLATYQVQDHWQGNLCIANMFENSKQQLDWHSDKLTSIGPLPVIASVSLGATRIFRVKKAYASRESKINENSIFNIPLPHNSLLVMLSGTQEEYKHCVPSVEGCLTRNSESTITLTDADDFVDNAKLENGPGLLQVAVNNEYIRESSQDLRRFVEQAISQIVASIGDDEVIETMKEVIDEKYEYDDDVAKDAEEEEEEE</sequence>
<dbReference type="GO" id="GO:0043130">
    <property type="term" value="F:ubiquitin binding"/>
    <property type="evidence" value="ECO:0007669"/>
    <property type="project" value="InterPro"/>
</dbReference>
<dbReference type="AlphaFoldDB" id="A0A875RX50"/>
<dbReference type="Pfam" id="PF13532">
    <property type="entry name" value="2OG-FeII_Oxy_2"/>
    <property type="match status" value="1"/>
</dbReference>
<dbReference type="PROSITE" id="PS51140">
    <property type="entry name" value="CUE"/>
    <property type="match status" value="1"/>
</dbReference>
<accession>A0A875RX50</accession>
<keyword evidence="8" id="KW-0460">Magnesium</keyword>
<evidence type="ECO:0000256" key="3">
    <source>
        <dbReference type="ARBA" id="ARBA00022722"/>
    </source>
</evidence>
<keyword evidence="14" id="KW-1185">Reference proteome</keyword>
<feature type="compositionally biased region" description="Basic and acidic residues" evidence="11">
    <location>
        <begin position="447"/>
        <end position="460"/>
    </location>
</feature>
<keyword evidence="10" id="KW-0539">Nucleus</keyword>
<evidence type="ECO:0000256" key="5">
    <source>
        <dbReference type="ARBA" id="ARBA00022763"/>
    </source>
</evidence>
<dbReference type="OrthoDB" id="26491at2759"/>
<dbReference type="GeneID" id="62194709"/>
<keyword evidence="4" id="KW-0479">Metal-binding</keyword>
<comment type="cofactor">
    <cofactor evidence="1">
        <name>Mg(2+)</name>
        <dbReference type="ChEBI" id="CHEBI:18420"/>
    </cofactor>
</comment>
<dbReference type="RefSeq" id="XP_038777556.1">
    <property type="nucleotide sequence ID" value="XM_038921628.1"/>
</dbReference>
<dbReference type="InterPro" id="IPR029060">
    <property type="entry name" value="PIN-like_dom_sf"/>
</dbReference>
<keyword evidence="9" id="KW-0234">DNA repair</keyword>
<dbReference type="InterPro" id="IPR044752">
    <property type="entry name" value="PIN-like_EXO1"/>
</dbReference>
<dbReference type="SMART" id="SM00279">
    <property type="entry name" value="HhH2"/>
    <property type="match status" value="1"/>
</dbReference>
<keyword evidence="5" id="KW-0227">DNA damage</keyword>
<evidence type="ECO:0000256" key="4">
    <source>
        <dbReference type="ARBA" id="ARBA00022723"/>
    </source>
</evidence>
<evidence type="ECO:0000256" key="7">
    <source>
        <dbReference type="ARBA" id="ARBA00022801"/>
    </source>
</evidence>
<evidence type="ECO:0000259" key="12">
    <source>
        <dbReference type="PROSITE" id="PS51140"/>
    </source>
</evidence>
<dbReference type="SUPFAM" id="SSF51197">
    <property type="entry name" value="Clavaminate synthase-like"/>
    <property type="match status" value="1"/>
</dbReference>
<feature type="region of interest" description="Disordered" evidence="11">
    <location>
        <begin position="634"/>
        <end position="659"/>
    </location>
</feature>
<dbReference type="FunFam" id="1.10.150.20:FF:000011">
    <property type="entry name" value="exonuclease 1"/>
    <property type="match status" value="1"/>
</dbReference>
<evidence type="ECO:0000256" key="2">
    <source>
        <dbReference type="ARBA" id="ARBA00004123"/>
    </source>
</evidence>
<evidence type="ECO:0000313" key="14">
    <source>
        <dbReference type="Proteomes" id="UP000662931"/>
    </source>
</evidence>
<dbReference type="GO" id="GO:0006281">
    <property type="term" value="P:DNA repair"/>
    <property type="evidence" value="ECO:0007669"/>
    <property type="project" value="UniProtKB-KW"/>
</dbReference>
<protein>
    <recommendedName>
        <fullName evidence="12">CUE domain-containing protein</fullName>
    </recommendedName>
</protein>
<dbReference type="EMBL" id="CP064812">
    <property type="protein sequence ID" value="QPG73991.1"/>
    <property type="molecule type" value="Genomic_DNA"/>
</dbReference>
<dbReference type="InterPro" id="IPR037151">
    <property type="entry name" value="AlkB-like_sf"/>
</dbReference>
<dbReference type="PRINTS" id="PR00853">
    <property type="entry name" value="XPGRADSUPER"/>
</dbReference>
<dbReference type="SUPFAM" id="SSF88723">
    <property type="entry name" value="PIN domain-like"/>
    <property type="match status" value="1"/>
</dbReference>
<dbReference type="Pfam" id="PF00867">
    <property type="entry name" value="XPG_I"/>
    <property type="match status" value="1"/>
</dbReference>
<dbReference type="FunFam" id="3.40.50.1010:FF:000002">
    <property type="entry name" value="Exonuclease 1, putative"/>
    <property type="match status" value="1"/>
</dbReference>
<dbReference type="SMART" id="SM00484">
    <property type="entry name" value="XPGI"/>
    <property type="match status" value="1"/>
</dbReference>
<dbReference type="CDD" id="cd09857">
    <property type="entry name" value="PIN_EXO1"/>
    <property type="match status" value="1"/>
</dbReference>
<reference evidence="13" key="1">
    <citation type="submission" date="2020-10" db="EMBL/GenBank/DDBJ databases">
        <authorList>
            <person name="Roach M.J.R."/>
        </authorList>
    </citation>
    <scope>NUCLEOTIDE SEQUENCE</scope>
    <source>
        <strain evidence="13">CBS 1945</strain>
    </source>
</reference>
<gene>
    <name evidence="13" type="ORF">FOA43_001308</name>
</gene>
<keyword evidence="3" id="KW-0540">Nuclease</keyword>
<evidence type="ECO:0000256" key="9">
    <source>
        <dbReference type="ARBA" id="ARBA00023204"/>
    </source>
</evidence>
<dbReference type="KEGG" id="bnn:FOA43_001308"/>
<dbReference type="Gene3D" id="3.40.50.1010">
    <property type="entry name" value="5'-nuclease"/>
    <property type="match status" value="1"/>
</dbReference>
<keyword evidence="6" id="KW-0833">Ubl conjugation pathway</keyword>
<dbReference type="InterPro" id="IPR006084">
    <property type="entry name" value="XPG/Rad2"/>
</dbReference>
<dbReference type="SUPFAM" id="SSF47807">
    <property type="entry name" value="5' to 3' exonuclease, C-terminal subdomain"/>
    <property type="match status" value="1"/>
</dbReference>
<dbReference type="InterPro" id="IPR006086">
    <property type="entry name" value="XPG-I_dom"/>
</dbReference>
<dbReference type="PANTHER" id="PTHR11081">
    <property type="entry name" value="FLAP ENDONUCLEASE FAMILY MEMBER"/>
    <property type="match status" value="1"/>
</dbReference>
<feature type="domain" description="CUE" evidence="12">
    <location>
        <begin position="596"/>
        <end position="639"/>
    </location>
</feature>
<evidence type="ECO:0000256" key="10">
    <source>
        <dbReference type="ARBA" id="ARBA00023242"/>
    </source>
</evidence>
<comment type="subcellular location">
    <subcellularLocation>
        <location evidence="2">Nucleus</location>
    </subcellularLocation>
</comment>
<dbReference type="SMART" id="SM00485">
    <property type="entry name" value="XPGN"/>
    <property type="match status" value="1"/>
</dbReference>
<dbReference type="InterPro" id="IPR027450">
    <property type="entry name" value="AlkB-like"/>
</dbReference>
<feature type="region of interest" description="Disordered" evidence="11">
    <location>
        <begin position="434"/>
        <end position="460"/>
    </location>
</feature>
<dbReference type="Pfam" id="PF02845">
    <property type="entry name" value="CUE"/>
    <property type="match status" value="1"/>
</dbReference>
<dbReference type="InterPro" id="IPR003892">
    <property type="entry name" value="CUE"/>
</dbReference>
<evidence type="ECO:0000313" key="13">
    <source>
        <dbReference type="EMBL" id="QPG73991.1"/>
    </source>
</evidence>
<name>A0A875RX50_EENNA</name>
<dbReference type="GO" id="GO:0017108">
    <property type="term" value="F:5'-flap endonuclease activity"/>
    <property type="evidence" value="ECO:0007669"/>
    <property type="project" value="TreeGrafter"/>
</dbReference>
<dbReference type="InterPro" id="IPR008918">
    <property type="entry name" value="HhH2"/>
</dbReference>
<evidence type="ECO:0000256" key="6">
    <source>
        <dbReference type="ARBA" id="ARBA00022786"/>
    </source>
</evidence>
<dbReference type="Pfam" id="PF00752">
    <property type="entry name" value="XPG_N"/>
    <property type="match status" value="1"/>
</dbReference>
<evidence type="ECO:0000256" key="1">
    <source>
        <dbReference type="ARBA" id="ARBA00001946"/>
    </source>
</evidence>
<proteinExistence type="predicted"/>
<evidence type="ECO:0000256" key="11">
    <source>
        <dbReference type="SAM" id="MobiDB-lite"/>
    </source>
</evidence>
<dbReference type="InterPro" id="IPR006085">
    <property type="entry name" value="XPG_DNA_repair_N"/>
</dbReference>
<dbReference type="GO" id="GO:0003677">
    <property type="term" value="F:DNA binding"/>
    <property type="evidence" value="ECO:0007669"/>
    <property type="project" value="InterPro"/>
</dbReference>
<dbReference type="Gene3D" id="1.10.150.20">
    <property type="entry name" value="5' to 3' exonuclease, C-terminal subdomain"/>
    <property type="match status" value="1"/>
</dbReference>
<dbReference type="InterPro" id="IPR036279">
    <property type="entry name" value="5-3_exonuclease_C_sf"/>
</dbReference>
<organism evidence="13 14">
    <name type="scientific">Eeniella nana</name>
    <name type="common">Yeast</name>
    <name type="synonym">Brettanomyces nanus</name>
    <dbReference type="NCBI Taxonomy" id="13502"/>
    <lineage>
        <taxon>Eukaryota</taxon>
        <taxon>Fungi</taxon>
        <taxon>Dikarya</taxon>
        <taxon>Ascomycota</taxon>
        <taxon>Saccharomycotina</taxon>
        <taxon>Pichiomycetes</taxon>
        <taxon>Pichiales</taxon>
        <taxon>Pichiaceae</taxon>
        <taxon>Brettanomyces</taxon>
    </lineage>
</organism>
<dbReference type="PANTHER" id="PTHR11081:SF65">
    <property type="entry name" value="DNA DAMAGE-INDUCIBLE PROTEIN DIN7-RELATED"/>
    <property type="match status" value="1"/>
</dbReference>